<gene>
    <name evidence="2" type="ORF">COW86_01540</name>
</gene>
<name>A0A2H0D113_9BACT</name>
<dbReference type="CDD" id="cd05403">
    <property type="entry name" value="NT_KNTase_like"/>
    <property type="match status" value="1"/>
</dbReference>
<dbReference type="Proteomes" id="UP000230159">
    <property type="component" value="Unassembled WGS sequence"/>
</dbReference>
<dbReference type="EMBL" id="PCTN01000069">
    <property type="protein sequence ID" value="PIP75822.1"/>
    <property type="molecule type" value="Genomic_DNA"/>
</dbReference>
<reference evidence="2 3" key="1">
    <citation type="submission" date="2017-09" db="EMBL/GenBank/DDBJ databases">
        <title>Depth-based differentiation of microbial function through sediment-hosted aquifers and enrichment of novel symbionts in the deep terrestrial subsurface.</title>
        <authorList>
            <person name="Probst A.J."/>
            <person name="Ladd B."/>
            <person name="Jarett J.K."/>
            <person name="Geller-Mcgrath D.E."/>
            <person name="Sieber C.M."/>
            <person name="Emerson J.B."/>
            <person name="Anantharaman K."/>
            <person name="Thomas B.C."/>
            <person name="Malmstrom R."/>
            <person name="Stieglmeier M."/>
            <person name="Klingl A."/>
            <person name="Woyke T."/>
            <person name="Ryan C.M."/>
            <person name="Banfield J.F."/>
        </authorList>
    </citation>
    <scope>NUCLEOTIDE SEQUENCE [LARGE SCALE GENOMIC DNA]</scope>
    <source>
        <strain evidence="2">CG22_combo_CG10-13_8_21_14_all_39_9</strain>
    </source>
</reference>
<dbReference type="Gene3D" id="3.30.460.10">
    <property type="entry name" value="Beta Polymerase, domain 2"/>
    <property type="match status" value="1"/>
</dbReference>
<evidence type="ECO:0000259" key="1">
    <source>
        <dbReference type="Pfam" id="PF01909"/>
    </source>
</evidence>
<proteinExistence type="predicted"/>
<accession>A0A2H0D113</accession>
<feature type="domain" description="Polymerase nucleotidyl transferase" evidence="1">
    <location>
        <begin position="11"/>
        <end position="87"/>
    </location>
</feature>
<dbReference type="GO" id="GO:0016779">
    <property type="term" value="F:nucleotidyltransferase activity"/>
    <property type="evidence" value="ECO:0007669"/>
    <property type="project" value="InterPro"/>
</dbReference>
<dbReference type="SUPFAM" id="SSF81301">
    <property type="entry name" value="Nucleotidyltransferase"/>
    <property type="match status" value="1"/>
</dbReference>
<comment type="caution">
    <text evidence="2">The sequence shown here is derived from an EMBL/GenBank/DDBJ whole genome shotgun (WGS) entry which is preliminary data.</text>
</comment>
<evidence type="ECO:0000313" key="3">
    <source>
        <dbReference type="Proteomes" id="UP000230159"/>
    </source>
</evidence>
<dbReference type="InterPro" id="IPR002934">
    <property type="entry name" value="Polymerase_NTP_transf_dom"/>
</dbReference>
<keyword evidence="2" id="KW-0808">Transferase</keyword>
<dbReference type="PANTHER" id="PTHR43449">
    <property type="entry name" value="NUCLEOTIDYLTRANSFERASE"/>
    <property type="match status" value="1"/>
</dbReference>
<sequence length="104" mass="12357">MSKDSAKKIVKKYVQKLQENNYQCRAVYLFGSTVKGKAHKWSDIDVAVITDKLKKDYEKNRFLLRKLRREIDIRIEPHGFTSEEFENDFDPMVYEIRKTGIRVA</sequence>
<organism evidence="2 3">
    <name type="scientific">Candidatus Kuenenbacteria bacterium CG22_combo_CG10-13_8_21_14_all_39_9</name>
    <dbReference type="NCBI Taxonomy" id="1974621"/>
    <lineage>
        <taxon>Bacteria</taxon>
        <taxon>Candidatus Kueneniibacteriota</taxon>
    </lineage>
</organism>
<dbReference type="Pfam" id="PF01909">
    <property type="entry name" value="NTP_transf_2"/>
    <property type="match status" value="1"/>
</dbReference>
<dbReference type="AlphaFoldDB" id="A0A2H0D113"/>
<dbReference type="InterPro" id="IPR043519">
    <property type="entry name" value="NT_sf"/>
</dbReference>
<protein>
    <submittedName>
        <fullName evidence="2">Nucleotidyltransferase</fullName>
    </submittedName>
</protein>
<dbReference type="PANTHER" id="PTHR43449:SF3">
    <property type="entry name" value="POLYMERASE NUCLEOTIDYL TRANSFERASE DOMAIN-CONTAINING PROTEIN"/>
    <property type="match status" value="1"/>
</dbReference>
<evidence type="ECO:0000313" key="2">
    <source>
        <dbReference type="EMBL" id="PIP75822.1"/>
    </source>
</evidence>